<reference evidence="3 4" key="1">
    <citation type="submission" date="2016-07" db="EMBL/GenBank/DDBJ databases">
        <title>Draft Genome Sequence of Methylophaga muralis Bur 1.</title>
        <authorList>
            <person name="Vasilenko O.V."/>
            <person name="Doronina N.V."/>
            <person name="Shmareva M.N."/>
            <person name="Tarlachkov S.V."/>
            <person name="Mustakhimov I."/>
            <person name="Trotsenko Y.A."/>
        </authorList>
    </citation>
    <scope>NUCLEOTIDE SEQUENCE [LARGE SCALE GENOMIC DNA]</scope>
    <source>
        <strain evidence="3 4">Bur 1</strain>
    </source>
</reference>
<dbReference type="EMBL" id="MCRI01000026">
    <property type="protein sequence ID" value="ODN66157.1"/>
    <property type="molecule type" value="Genomic_DNA"/>
</dbReference>
<dbReference type="Pfam" id="PF13738">
    <property type="entry name" value="Pyr_redox_3"/>
    <property type="match status" value="1"/>
</dbReference>
<dbReference type="InterPro" id="IPR036188">
    <property type="entry name" value="FAD/NAD-bd_sf"/>
</dbReference>
<organism evidence="3 4">
    <name type="scientific">Methylophaga muralis</name>
    <dbReference type="NCBI Taxonomy" id="291169"/>
    <lineage>
        <taxon>Bacteria</taxon>
        <taxon>Pseudomonadati</taxon>
        <taxon>Pseudomonadota</taxon>
        <taxon>Gammaproteobacteria</taxon>
        <taxon>Thiotrichales</taxon>
        <taxon>Piscirickettsiaceae</taxon>
        <taxon>Methylophaga</taxon>
    </lineage>
</organism>
<dbReference type="PRINTS" id="PR00368">
    <property type="entry name" value="FADPNR"/>
</dbReference>
<dbReference type="AlphaFoldDB" id="A0A1E3GQ60"/>
<protein>
    <submittedName>
        <fullName evidence="3">Glutathione reductase</fullName>
    </submittedName>
</protein>
<dbReference type="RefSeq" id="WP_069296521.1">
    <property type="nucleotide sequence ID" value="NZ_MCRI01000026.1"/>
</dbReference>
<evidence type="ECO:0000313" key="4">
    <source>
        <dbReference type="Proteomes" id="UP000094379"/>
    </source>
</evidence>
<dbReference type="GO" id="GO:0016491">
    <property type="term" value="F:oxidoreductase activity"/>
    <property type="evidence" value="ECO:0007669"/>
    <property type="project" value="UniProtKB-KW"/>
</dbReference>
<dbReference type="SUPFAM" id="SSF51905">
    <property type="entry name" value="FAD/NAD(P)-binding domain"/>
    <property type="match status" value="1"/>
</dbReference>
<accession>A0A1E3GQ60</accession>
<sequence length="372" mass="41328">MQHLDVLIVGAGPAGIGMALALQKIPDLKFGLVERGRIGESFRRWPLETRFITPSFYSNPFGLADLNAVNEHSSPAHFAAMEHLSGELYADYLNMLVQVHKLPVVTGCKVLEVNTTAAKEFVLETEQGPLSARYVIWATGEYQFPDLQAFTGADYCVHYAQVATWKDFTAPRYTVIGGYESGVDATVNLIKQGRQVRLLVRKASWDRQSDDPSVALSPYSRERLAQAMQSGQLEVIFGVDVTKVSQQDDGSFLIEAADDRNWQEQHQPILATGFVNGGGAQQIARLWEWDEAGKIMLTEADESTLTPGLFLVGPQVRQEDRIYCFIYKFRQRFAMIAQNLALCMALDSSQLDPEPGVWGPFGNSECCEGCEC</sequence>
<keyword evidence="4" id="KW-1185">Reference proteome</keyword>
<proteinExistence type="predicted"/>
<keyword evidence="1" id="KW-0285">Flavoprotein</keyword>
<dbReference type="PATRIC" id="fig|291169.3.peg.2118"/>
<dbReference type="PRINTS" id="PR00469">
    <property type="entry name" value="PNDRDTASEII"/>
</dbReference>
<dbReference type="STRING" id="291169.A9E74_02106"/>
<evidence type="ECO:0000256" key="2">
    <source>
        <dbReference type="ARBA" id="ARBA00023002"/>
    </source>
</evidence>
<dbReference type="Proteomes" id="UP000094379">
    <property type="component" value="Unassembled WGS sequence"/>
</dbReference>
<keyword evidence="2" id="KW-0560">Oxidoreductase</keyword>
<dbReference type="InterPro" id="IPR050097">
    <property type="entry name" value="Ferredoxin-NADP_redctase_2"/>
</dbReference>
<comment type="caution">
    <text evidence="3">The sequence shown here is derived from an EMBL/GenBank/DDBJ whole genome shotgun (WGS) entry which is preliminary data.</text>
</comment>
<dbReference type="Gene3D" id="3.50.50.60">
    <property type="entry name" value="FAD/NAD(P)-binding domain"/>
    <property type="match status" value="2"/>
</dbReference>
<dbReference type="PANTHER" id="PTHR48105">
    <property type="entry name" value="THIOREDOXIN REDUCTASE 1-RELATED-RELATED"/>
    <property type="match status" value="1"/>
</dbReference>
<evidence type="ECO:0000256" key="1">
    <source>
        <dbReference type="ARBA" id="ARBA00022630"/>
    </source>
</evidence>
<name>A0A1E3GQ60_9GAMM</name>
<evidence type="ECO:0000313" key="3">
    <source>
        <dbReference type="EMBL" id="ODN66157.1"/>
    </source>
</evidence>
<gene>
    <name evidence="3" type="ORF">A9E74_02106</name>
</gene>